<dbReference type="Proteomes" id="UP000253250">
    <property type="component" value="Unassembled WGS sequence"/>
</dbReference>
<proteinExistence type="predicted"/>
<comment type="caution">
    <text evidence="1">The sequence shown here is derived from an EMBL/GenBank/DDBJ whole genome shotgun (WGS) entry which is preliminary data.</text>
</comment>
<evidence type="ECO:0000313" key="1">
    <source>
        <dbReference type="EMBL" id="RCN58418.1"/>
    </source>
</evidence>
<name>A0A368HIW1_9GAMM</name>
<protein>
    <recommendedName>
        <fullName evidence="3">DUF2383 domain-containing protein</fullName>
    </recommendedName>
</protein>
<dbReference type="InterPro" id="IPR009078">
    <property type="entry name" value="Ferritin-like_SF"/>
</dbReference>
<dbReference type="AlphaFoldDB" id="A0A368HIW1"/>
<reference evidence="1 2" key="1">
    <citation type="submission" date="2018-02" db="EMBL/GenBank/DDBJ databases">
        <title>Insights into the biology of acidophilic members of the Acidiferrobacteraceae family derived from comparative genomic analyses.</title>
        <authorList>
            <person name="Issotta F."/>
            <person name="Thyssen C."/>
            <person name="Mena C."/>
            <person name="Moya A."/>
            <person name="Bellenberg S."/>
            <person name="Sproer C."/>
            <person name="Covarrubias P.C."/>
            <person name="Sand W."/>
            <person name="Quatrini R."/>
            <person name="Vera M."/>
        </authorList>
    </citation>
    <scope>NUCLEOTIDE SEQUENCE [LARGE SCALE GENOMIC DNA]</scope>
    <source>
        <strain evidence="2">m-1</strain>
    </source>
</reference>
<dbReference type="SUPFAM" id="SSF47240">
    <property type="entry name" value="Ferritin-like"/>
    <property type="match status" value="1"/>
</dbReference>
<sequence>MEEVLMNRSKVDELLCEALETERGGVRIYETALSCVQNADLRKEWEKFLAESRRHEQILKDICTEFGVNAEQETSGRKIVRSLAETLVKMMQMALSSGVKGQAEIVAAEAVTTAELKDHMNWELIGEVAKKMEGHDAAILKKAYEEVEDQEDRHFYHSRGWARELWAASLGVPAVIPPPEEKMNVKSGIGAATAQGSRKLM</sequence>
<dbReference type="OrthoDB" id="5983475at2"/>
<evidence type="ECO:0008006" key="3">
    <source>
        <dbReference type="Google" id="ProtNLM"/>
    </source>
</evidence>
<organism evidence="1 2">
    <name type="scientific">Acidiferrobacter thiooxydans</name>
    <dbReference type="NCBI Taxonomy" id="163359"/>
    <lineage>
        <taxon>Bacteria</taxon>
        <taxon>Pseudomonadati</taxon>
        <taxon>Pseudomonadota</taxon>
        <taxon>Gammaproteobacteria</taxon>
        <taxon>Acidiferrobacterales</taxon>
        <taxon>Acidiferrobacteraceae</taxon>
        <taxon>Acidiferrobacter</taxon>
    </lineage>
</organism>
<keyword evidence="2" id="KW-1185">Reference proteome</keyword>
<accession>A0A368HIW1</accession>
<gene>
    <name evidence="1" type="ORF">C4900_01060</name>
</gene>
<evidence type="ECO:0000313" key="2">
    <source>
        <dbReference type="Proteomes" id="UP000253250"/>
    </source>
</evidence>
<dbReference type="EMBL" id="PSYR01000001">
    <property type="protein sequence ID" value="RCN58418.1"/>
    <property type="molecule type" value="Genomic_DNA"/>
</dbReference>
<dbReference type="Gene3D" id="1.20.120.660">
    <property type="entry name" value="IL-4 antagonist (De novo design) like domain"/>
    <property type="match status" value="1"/>
</dbReference>